<evidence type="ECO:0000313" key="1">
    <source>
        <dbReference type="EMBL" id="SHF21764.1"/>
    </source>
</evidence>
<dbReference type="Proteomes" id="UP000184147">
    <property type="component" value="Unassembled WGS sequence"/>
</dbReference>
<protein>
    <recommendedName>
        <fullName evidence="3">Lipoprotein</fullName>
    </recommendedName>
</protein>
<name>A0A1M4ZUT6_9FLAO</name>
<dbReference type="PROSITE" id="PS51257">
    <property type="entry name" value="PROKAR_LIPOPROTEIN"/>
    <property type="match status" value="1"/>
</dbReference>
<dbReference type="EMBL" id="FQVQ01000005">
    <property type="protein sequence ID" value="SHF21764.1"/>
    <property type="molecule type" value="Genomic_DNA"/>
</dbReference>
<reference evidence="1 2" key="1">
    <citation type="submission" date="2016-11" db="EMBL/GenBank/DDBJ databases">
        <authorList>
            <person name="Jaros S."/>
            <person name="Januszkiewicz K."/>
            <person name="Wedrychowicz H."/>
        </authorList>
    </citation>
    <scope>NUCLEOTIDE SEQUENCE [LARGE SCALE GENOMIC DNA]</scope>
    <source>
        <strain evidence="1 2">DSM 25660</strain>
    </source>
</reference>
<dbReference type="OrthoDB" id="714297at2"/>
<organism evidence="1 2">
    <name type="scientific">Flavobacterium fontis</name>
    <dbReference type="NCBI Taxonomy" id="1124188"/>
    <lineage>
        <taxon>Bacteria</taxon>
        <taxon>Pseudomonadati</taxon>
        <taxon>Bacteroidota</taxon>
        <taxon>Flavobacteriia</taxon>
        <taxon>Flavobacteriales</taxon>
        <taxon>Flavobacteriaceae</taxon>
        <taxon>Flavobacterium</taxon>
    </lineage>
</organism>
<sequence>MKRILFLVTILSFATACQQNPKAAATGNLPFYTFDQVIHYTVPVSKSELDSIIGKSEKSRKELGLLQIVTGNIPVSTQDSLFISNMDILGFKKEIIDPKKYPALEKLFSKREPTQPIQPTCKSGYTDILVFRNKGKFMGSVKLNFECQRHQMVGQRYNDADFGQSGEYEALKKLLK</sequence>
<dbReference type="RefSeq" id="WP_073362512.1">
    <property type="nucleotide sequence ID" value="NZ_FQVQ01000005.1"/>
</dbReference>
<proteinExistence type="predicted"/>
<dbReference type="AlphaFoldDB" id="A0A1M4ZUT6"/>
<accession>A0A1M4ZUT6</accession>
<keyword evidence="2" id="KW-1185">Reference proteome</keyword>
<evidence type="ECO:0000313" key="2">
    <source>
        <dbReference type="Proteomes" id="UP000184147"/>
    </source>
</evidence>
<dbReference type="STRING" id="1124188.SAMN05444377_10533"/>
<gene>
    <name evidence="1" type="ORF">SAMN05444377_10533</name>
</gene>
<evidence type="ECO:0008006" key="3">
    <source>
        <dbReference type="Google" id="ProtNLM"/>
    </source>
</evidence>